<sequence length="407" mass="46974">MPFLNSDVLLEIFRNLVEINELGAYSNAGLRNIYSCIFVCHQWCDVAMPILWGQPFHFLESVSDDEESMPRSSDKLLEMYFCFLNDQERENLLANGIDISLVTSQRQQSLYYGENAHRESDLNDDGNAITQMRKPKYPYVQYLKSLSYITLCTAVEMWCQDLDDIMVKMTGEELIDDAEDILLHTILNLFYNRGAKLSSLSLTINNFLDKRTIALRRFFVDDELRNFFAPIKSLEFSVMYTAINDFLITLSETCRQLNHISVHTLWSRHHETPGVRAFERSFNALISAQTSLTSFHLGECKGYTHVFLPALYSCIYTLRHLSFESVDFRYCEPWKTIAECRNIMSLSLIQCSNVTSDMVQPVINSRHTRDLDIFYLGDGLCREFTDWMNNINGKATTSDGNNGGHRV</sequence>
<dbReference type="OrthoDB" id="2388308at2759"/>
<dbReference type="EMBL" id="CAJVPV010001369">
    <property type="protein sequence ID" value="CAG8495115.1"/>
    <property type="molecule type" value="Genomic_DNA"/>
</dbReference>
<name>A0A9N8WN58_9GLOM</name>
<evidence type="ECO:0000313" key="2">
    <source>
        <dbReference type="Proteomes" id="UP000789342"/>
    </source>
</evidence>
<gene>
    <name evidence="1" type="ORF">AMORRO_LOCUS2971</name>
</gene>
<reference evidence="1" key="1">
    <citation type="submission" date="2021-06" db="EMBL/GenBank/DDBJ databases">
        <authorList>
            <person name="Kallberg Y."/>
            <person name="Tangrot J."/>
            <person name="Rosling A."/>
        </authorList>
    </citation>
    <scope>NUCLEOTIDE SEQUENCE</scope>
    <source>
        <strain evidence="1">CL551</strain>
    </source>
</reference>
<accession>A0A9N8WN58</accession>
<proteinExistence type="predicted"/>
<dbReference type="Proteomes" id="UP000789342">
    <property type="component" value="Unassembled WGS sequence"/>
</dbReference>
<protein>
    <submittedName>
        <fullName evidence="1">8887_t:CDS:1</fullName>
    </submittedName>
</protein>
<evidence type="ECO:0000313" key="1">
    <source>
        <dbReference type="EMBL" id="CAG8495115.1"/>
    </source>
</evidence>
<dbReference type="InterPro" id="IPR032675">
    <property type="entry name" value="LRR_dom_sf"/>
</dbReference>
<comment type="caution">
    <text evidence="1">The sequence shown here is derived from an EMBL/GenBank/DDBJ whole genome shotgun (WGS) entry which is preliminary data.</text>
</comment>
<organism evidence="1 2">
    <name type="scientific">Acaulospora morrowiae</name>
    <dbReference type="NCBI Taxonomy" id="94023"/>
    <lineage>
        <taxon>Eukaryota</taxon>
        <taxon>Fungi</taxon>
        <taxon>Fungi incertae sedis</taxon>
        <taxon>Mucoromycota</taxon>
        <taxon>Glomeromycotina</taxon>
        <taxon>Glomeromycetes</taxon>
        <taxon>Diversisporales</taxon>
        <taxon>Acaulosporaceae</taxon>
        <taxon>Acaulospora</taxon>
    </lineage>
</organism>
<dbReference type="Gene3D" id="3.80.10.10">
    <property type="entry name" value="Ribonuclease Inhibitor"/>
    <property type="match status" value="1"/>
</dbReference>
<keyword evidence="2" id="KW-1185">Reference proteome</keyword>
<dbReference type="SUPFAM" id="SSF52047">
    <property type="entry name" value="RNI-like"/>
    <property type="match status" value="1"/>
</dbReference>
<dbReference type="AlphaFoldDB" id="A0A9N8WN58"/>